<evidence type="ECO:0000313" key="4">
    <source>
        <dbReference type="Proteomes" id="UP000199440"/>
    </source>
</evidence>
<dbReference type="AlphaFoldDB" id="A0A1G9M1A0"/>
<dbReference type="EMBL" id="FNGV01000002">
    <property type="protein sequence ID" value="SDL67924.1"/>
    <property type="molecule type" value="Genomic_DNA"/>
</dbReference>
<sequence length="416" mass="47192">MKLLLLTSLYFLPFNIITFDPPEPEIGKRWVLNLQYSDEFDGNVLDSKKWRNSYMGWKGRSPGYFSPDAISVKEGTLQIKNGVLDKTVKHHVKGQYSIKGGAVQSLEKTAHFGYYEASFKASKIAMSTTFWMSNQKIPVDFVTKISDGNCQKDQFSQELDIAESIGGTISSGDKFKKNMNFNTHYRYIDCAGGKEKFYSAGNNAIEGNGQEINAQLSSESWEDFHIYGAYWKNANEVAFYSDNALIGDVQIRTDVVDEPFPRPLGINMVTETYDWATPYPTNKELTDDTINTSYYDWVRSYSLVDINYEEEKTNNYSGEGAKIYVEEIRFFEKPSVADGVLKIPYVYKANTNKLLVFKVIDSKNKVVFETSFTLLSGYGKDIKTLELPTLETVKNYTFLGELTTLDGKTVSSNTEK</sequence>
<dbReference type="SUPFAM" id="SSF49899">
    <property type="entry name" value="Concanavalin A-like lectins/glucanases"/>
    <property type="match status" value="1"/>
</dbReference>
<organism evidence="3 4">
    <name type="scientific">Kriegella aquimaris</name>
    <dbReference type="NCBI Taxonomy" id="192904"/>
    <lineage>
        <taxon>Bacteria</taxon>
        <taxon>Pseudomonadati</taxon>
        <taxon>Bacteroidota</taxon>
        <taxon>Flavobacteriia</taxon>
        <taxon>Flavobacteriales</taxon>
        <taxon>Flavobacteriaceae</taxon>
        <taxon>Kriegella</taxon>
    </lineage>
</organism>
<dbReference type="InterPro" id="IPR000757">
    <property type="entry name" value="Beta-glucanase-like"/>
</dbReference>
<protein>
    <submittedName>
        <fullName evidence="3">Glycosyl hydrolases family 16</fullName>
    </submittedName>
</protein>
<comment type="similarity">
    <text evidence="1">Belongs to the glycosyl hydrolase 16 family.</text>
</comment>
<proteinExistence type="inferred from homology"/>
<keyword evidence="3" id="KW-0378">Hydrolase</keyword>
<gene>
    <name evidence="3" type="ORF">SAMN04488514_102311</name>
</gene>
<dbReference type="STRING" id="192904.SAMN04488514_102311"/>
<evidence type="ECO:0000259" key="2">
    <source>
        <dbReference type="PROSITE" id="PS51762"/>
    </source>
</evidence>
<evidence type="ECO:0000256" key="1">
    <source>
        <dbReference type="ARBA" id="ARBA00006865"/>
    </source>
</evidence>
<name>A0A1G9M1A0_9FLAO</name>
<dbReference type="InterPro" id="IPR013320">
    <property type="entry name" value="ConA-like_dom_sf"/>
</dbReference>
<dbReference type="RefSeq" id="WP_089886711.1">
    <property type="nucleotide sequence ID" value="NZ_FNGV01000002.1"/>
</dbReference>
<evidence type="ECO:0000313" key="3">
    <source>
        <dbReference type="EMBL" id="SDL67924.1"/>
    </source>
</evidence>
<dbReference type="OrthoDB" id="657277at2"/>
<dbReference type="GO" id="GO:0004553">
    <property type="term" value="F:hydrolase activity, hydrolyzing O-glycosyl compounds"/>
    <property type="evidence" value="ECO:0007669"/>
    <property type="project" value="InterPro"/>
</dbReference>
<reference evidence="3 4" key="1">
    <citation type="submission" date="2016-10" db="EMBL/GenBank/DDBJ databases">
        <authorList>
            <person name="de Groot N.N."/>
        </authorList>
    </citation>
    <scope>NUCLEOTIDE SEQUENCE [LARGE SCALE GENOMIC DNA]</scope>
    <source>
        <strain evidence="3 4">DSM 19886</strain>
    </source>
</reference>
<dbReference type="Proteomes" id="UP000199440">
    <property type="component" value="Unassembled WGS sequence"/>
</dbReference>
<keyword evidence="4" id="KW-1185">Reference proteome</keyword>
<feature type="domain" description="GH16" evidence="2">
    <location>
        <begin position="12"/>
        <end position="306"/>
    </location>
</feature>
<dbReference type="PROSITE" id="PS51762">
    <property type="entry name" value="GH16_2"/>
    <property type="match status" value="1"/>
</dbReference>
<accession>A0A1G9M1A0</accession>
<dbReference type="Gene3D" id="2.60.120.200">
    <property type="match status" value="1"/>
</dbReference>
<dbReference type="GO" id="GO:0005975">
    <property type="term" value="P:carbohydrate metabolic process"/>
    <property type="evidence" value="ECO:0007669"/>
    <property type="project" value="InterPro"/>
</dbReference>